<comment type="caution">
    <text evidence="1">The sequence shown here is derived from an EMBL/GenBank/DDBJ whole genome shotgun (WGS) entry which is preliminary data.</text>
</comment>
<accession>A0ACC3N209</accession>
<name>A0ACC3N209_9PEZI</name>
<reference evidence="1" key="1">
    <citation type="submission" date="2023-07" db="EMBL/GenBank/DDBJ databases">
        <title>Black Yeasts Isolated from many extreme environments.</title>
        <authorList>
            <person name="Coleine C."/>
            <person name="Stajich J.E."/>
            <person name="Selbmann L."/>
        </authorList>
    </citation>
    <scope>NUCLEOTIDE SEQUENCE</scope>
    <source>
        <strain evidence="1">CCFEE 5714</strain>
    </source>
</reference>
<proteinExistence type="predicted"/>
<keyword evidence="2" id="KW-1185">Reference proteome</keyword>
<organism evidence="1 2">
    <name type="scientific">Vermiconidia calcicola</name>
    <dbReference type="NCBI Taxonomy" id="1690605"/>
    <lineage>
        <taxon>Eukaryota</taxon>
        <taxon>Fungi</taxon>
        <taxon>Dikarya</taxon>
        <taxon>Ascomycota</taxon>
        <taxon>Pezizomycotina</taxon>
        <taxon>Dothideomycetes</taxon>
        <taxon>Dothideomycetidae</taxon>
        <taxon>Mycosphaerellales</taxon>
        <taxon>Extremaceae</taxon>
        <taxon>Vermiconidia</taxon>
    </lineage>
</organism>
<dbReference type="EMBL" id="JAUTXU010000100">
    <property type="protein sequence ID" value="KAK3708556.1"/>
    <property type="molecule type" value="Genomic_DNA"/>
</dbReference>
<sequence length="893" mass="97552">MSGAVIEPPYTIASLPKPLDRILGRVQTAPVYGIRGSRKRKRHEIAVGIDGEGVNVYNVQSQRLVASYAVSPQTYICCAPCSVYIRATTVSTPAQRKTYIVTKDSADDRKLKLICFAESVGRNKDANSEFAAPKRTECTLDVGDIVSLDAVPLPQHDHLFVVATYTTGNISTISSDLSTVEKQDPRDDDSSNDTVVEYSTFVDPESARRGILKSREDVTAALDQNAPGSPVLRCNMIRTGTERRLQLYSIKPPTQHTIQTLRSGMQLLMSYELPTHRKHRMSDAQYELHAANGTLYQLLDSRLSIYDLSGTTPKLSTELGAKLEPISSFARVSATSVLTASRNQVTLYETKYGSAQGSVNLSTDTGIGQSKKRQREEVEDQGGSFNLLSCFPESGLSVALYGNDLVALQLSEAIHGKKRAKSHGTVLADVIGKGSTGKMSEKKKRKWEEWTTKVDALVESDDITGLEKLVANDPKLGEQRAIESAHDPEQTSELPNGDRVAYEDLWPLPETFDPSNVDQHKVLYILGKVFAHADSGDGSLDVLIPSIKLLEWLALVGTLNVDSLRKAYPEGTDVRSGDVMAAVRRIDDDLQLTHDLLSLPVYWEAEEVIQALRMLVLSFDDPEAETSLLTLPAPPQLNGDTEMTNGDADSDLELESKAAEQELEHAMTALSSGLEVRSDTLGVIFARLHTFDQHIITSKMRAMMSHRELIFFIHVLRIELADGGWTSKYIDVGEDDEDIGAKGMVNTIGGAEESGPSNEAIRTISDLLNCAVDAIGISGWLVGLSGAPVSAELLASLRAEVSAGLEGCYEADTLGTVVADIERFAASVEKSQLPGRRFMEGEGDGIDVENAMLPMGRVDSFAVRGQGKKKSKMLLAQEKSRRVGKYSFERIRI</sequence>
<evidence type="ECO:0000313" key="1">
    <source>
        <dbReference type="EMBL" id="KAK3708556.1"/>
    </source>
</evidence>
<protein>
    <submittedName>
        <fullName evidence="1">Uncharacterized protein</fullName>
    </submittedName>
</protein>
<gene>
    <name evidence="1" type="ORF">LTR37_011451</name>
</gene>
<dbReference type="Proteomes" id="UP001281147">
    <property type="component" value="Unassembled WGS sequence"/>
</dbReference>
<evidence type="ECO:0000313" key="2">
    <source>
        <dbReference type="Proteomes" id="UP001281147"/>
    </source>
</evidence>